<organism evidence="1 2">
    <name type="scientific">Streptomyces lonarensis</name>
    <dbReference type="NCBI Taxonomy" id="700599"/>
    <lineage>
        <taxon>Bacteria</taxon>
        <taxon>Bacillati</taxon>
        <taxon>Actinomycetota</taxon>
        <taxon>Actinomycetes</taxon>
        <taxon>Kitasatosporales</taxon>
        <taxon>Streptomycetaceae</taxon>
        <taxon>Streptomyces</taxon>
    </lineage>
</organism>
<proteinExistence type="predicted"/>
<comment type="caution">
    <text evidence="1">The sequence shown here is derived from an EMBL/GenBank/DDBJ whole genome shotgun (WGS) entry which is preliminary data.</text>
</comment>
<dbReference type="EMBL" id="JAAVJD010000031">
    <property type="protein sequence ID" value="NJQ05282.1"/>
    <property type="molecule type" value="Genomic_DNA"/>
</dbReference>
<dbReference type="InterPro" id="IPR045436">
    <property type="entry name" value="DUF6507"/>
</dbReference>
<dbReference type="RefSeq" id="WP_167968568.1">
    <property type="nucleotide sequence ID" value="NZ_BHZG01000308.1"/>
</dbReference>
<evidence type="ECO:0000313" key="2">
    <source>
        <dbReference type="Proteomes" id="UP000578686"/>
    </source>
</evidence>
<sequence>MDWDIVPSHVRAVLRQFDGQRPEIASATSDLAGDLSTAATSSGGLTYGSSSAGAVGSAVQRFAARVNSCMHNLDGDSSASSEGAGTVTAVYVTGDAAMEATATTALHRGASEPPQWPGLNRI</sequence>
<name>A0A7X6CZ96_9ACTN</name>
<protein>
    <submittedName>
        <fullName evidence="1">Uncharacterized protein</fullName>
    </submittedName>
</protein>
<keyword evidence="2" id="KW-1185">Reference proteome</keyword>
<reference evidence="1 2" key="1">
    <citation type="submission" date="2020-03" db="EMBL/GenBank/DDBJ databases">
        <title>Draft genome of Streptomyces sp. ventii, isolated from the Axial Seamount in the Pacific Ocean, and resequencing of the two type strains Streptomyces lonarensis strain NCL 716 and Streptomyces bohaiensis strain 11A07.</title>
        <authorList>
            <person name="Loughran R.M."/>
            <person name="Pfannmuller K.M."/>
            <person name="Wasson B.J."/>
            <person name="Deadmond M.C."/>
            <person name="Paddock B.E."/>
            <person name="Koyack M.J."/>
            <person name="Gallegos D.A."/>
            <person name="Mitchell E.A."/>
            <person name="Ushijima B."/>
            <person name="Saw J.H."/>
            <person name="Mcphail K.L."/>
            <person name="Videau P."/>
        </authorList>
    </citation>
    <scope>NUCLEOTIDE SEQUENCE [LARGE SCALE GENOMIC DNA]</scope>
    <source>
        <strain evidence="1 2">NCL716</strain>
    </source>
</reference>
<dbReference type="AlphaFoldDB" id="A0A7X6CZ96"/>
<evidence type="ECO:0000313" key="1">
    <source>
        <dbReference type="EMBL" id="NJQ05282.1"/>
    </source>
</evidence>
<accession>A0A7X6CZ96</accession>
<dbReference type="Pfam" id="PF20117">
    <property type="entry name" value="DUF6507"/>
    <property type="match status" value="1"/>
</dbReference>
<dbReference type="Proteomes" id="UP000578686">
    <property type="component" value="Unassembled WGS sequence"/>
</dbReference>
<gene>
    <name evidence="1" type="ORF">HCN56_06750</name>
</gene>